<feature type="binding site" evidence="8">
    <location>
        <position position="256"/>
    </location>
    <ligand>
        <name>NADP(+)</name>
        <dbReference type="ChEBI" id="CHEBI:58349"/>
    </ligand>
</feature>
<feature type="domain" description="Quinate/shikimate 5-dehydrogenase/glutamyl-tRNA reductase" evidence="9">
    <location>
        <begin position="138"/>
        <end position="201"/>
    </location>
</feature>
<dbReference type="Pfam" id="PF01488">
    <property type="entry name" value="Shikimate_DH"/>
    <property type="match status" value="1"/>
</dbReference>
<dbReference type="Gene3D" id="3.40.50.10860">
    <property type="entry name" value="Leucine Dehydrogenase, chain A, domain 1"/>
    <property type="match status" value="1"/>
</dbReference>
<gene>
    <name evidence="8 12" type="primary">aroE</name>
    <name evidence="12" type="ORF">PH603_02340</name>
</gene>
<comment type="pathway">
    <text evidence="1 8">Metabolic intermediate biosynthesis; chorismate biosynthesis; chorismate from D-erythrose 4-phosphate and phosphoenolpyruvate: step 4/7.</text>
</comment>
<keyword evidence="4 8" id="KW-0521">NADP</keyword>
<feature type="binding site" evidence="8">
    <location>
        <begin position="30"/>
        <end position="32"/>
    </location>
    <ligand>
        <name>shikimate</name>
        <dbReference type="ChEBI" id="CHEBI:36208"/>
    </ligand>
</feature>
<evidence type="ECO:0000256" key="2">
    <source>
        <dbReference type="ARBA" id="ARBA00012962"/>
    </source>
</evidence>
<comment type="function">
    <text evidence="8">Involved in the biosynthesis of the chorismate, which leads to the biosynthesis of aromatic amino acids. Catalyzes the reversible NADPH linked reduction of 3-dehydroshikimate (DHSA) to yield shikimate (SA).</text>
</comment>
<evidence type="ECO:0000259" key="10">
    <source>
        <dbReference type="Pfam" id="PF08501"/>
    </source>
</evidence>
<feature type="binding site" evidence="8">
    <location>
        <position position="233"/>
    </location>
    <ligand>
        <name>NADP(+)</name>
        <dbReference type="ChEBI" id="CHEBI:58349"/>
    </ligand>
</feature>
<dbReference type="GO" id="GO:0050661">
    <property type="term" value="F:NADP binding"/>
    <property type="evidence" value="ECO:0007669"/>
    <property type="project" value="InterPro"/>
</dbReference>
<dbReference type="NCBIfam" id="TIGR00507">
    <property type="entry name" value="aroE"/>
    <property type="match status" value="1"/>
</dbReference>
<dbReference type="InterPro" id="IPR022893">
    <property type="entry name" value="Shikimate_DH_fam"/>
</dbReference>
<keyword evidence="6 8" id="KW-0057">Aromatic amino acid biosynthesis</keyword>
<dbReference type="SUPFAM" id="SSF53223">
    <property type="entry name" value="Aminoacid dehydrogenase-like, N-terminal domain"/>
    <property type="match status" value="1"/>
</dbReference>
<evidence type="ECO:0000259" key="11">
    <source>
        <dbReference type="Pfam" id="PF18317"/>
    </source>
</evidence>
<feature type="binding site" evidence="8">
    <location>
        <position position="77"/>
    </location>
    <ligand>
        <name>shikimate</name>
        <dbReference type="ChEBI" id="CHEBI:36208"/>
    </ligand>
</feature>
<comment type="caution">
    <text evidence="8">Lacks conserved residue(s) required for the propagation of feature annotation.</text>
</comment>
<feature type="binding site" evidence="8">
    <location>
        <position position="235"/>
    </location>
    <ligand>
        <name>shikimate</name>
        <dbReference type="ChEBI" id="CHEBI:36208"/>
    </ligand>
</feature>
<dbReference type="EC" id="1.1.1.25" evidence="2 8"/>
<comment type="similarity">
    <text evidence="8">Belongs to the shikimate dehydrogenase family.</text>
</comment>
<protein>
    <recommendedName>
        <fullName evidence="2 8">Shikimate dehydrogenase (NADP(+))</fullName>
        <shortName evidence="8">SDH</shortName>
        <ecNumber evidence="2 8">1.1.1.25</ecNumber>
    </recommendedName>
</protein>
<dbReference type="GO" id="GO:0019632">
    <property type="term" value="P:shikimate metabolic process"/>
    <property type="evidence" value="ECO:0007669"/>
    <property type="project" value="InterPro"/>
</dbReference>
<evidence type="ECO:0000256" key="5">
    <source>
        <dbReference type="ARBA" id="ARBA00023002"/>
    </source>
</evidence>
<reference evidence="12" key="1">
    <citation type="submission" date="2023-01" db="EMBL/GenBank/DDBJ databases">
        <title>The genome sequence of Kordiimonadaceae bacterium 6D33.</title>
        <authorList>
            <person name="Liu Y."/>
        </authorList>
    </citation>
    <scope>NUCLEOTIDE SEQUENCE</scope>
    <source>
        <strain evidence="12">6D33</strain>
    </source>
</reference>
<evidence type="ECO:0000256" key="6">
    <source>
        <dbReference type="ARBA" id="ARBA00023141"/>
    </source>
</evidence>
<dbReference type="GO" id="GO:0008652">
    <property type="term" value="P:amino acid biosynthetic process"/>
    <property type="evidence" value="ECO:0007669"/>
    <property type="project" value="UniProtKB-KW"/>
</dbReference>
<evidence type="ECO:0000313" key="12">
    <source>
        <dbReference type="EMBL" id="WCL54596.1"/>
    </source>
</evidence>
<proteinExistence type="inferred from homology"/>
<organism evidence="12 13">
    <name type="scientific">Gimibacter soli</name>
    <dbReference type="NCBI Taxonomy" id="3024400"/>
    <lineage>
        <taxon>Bacteria</taxon>
        <taxon>Pseudomonadati</taxon>
        <taxon>Pseudomonadota</taxon>
        <taxon>Alphaproteobacteria</taxon>
        <taxon>Kordiimonadales</taxon>
        <taxon>Temperatibacteraceae</taxon>
        <taxon>Gimibacter</taxon>
    </lineage>
</organism>
<feature type="binding site" evidence="8">
    <location>
        <begin position="143"/>
        <end position="147"/>
    </location>
    <ligand>
        <name>NADP(+)</name>
        <dbReference type="ChEBI" id="CHEBI:58349"/>
    </ligand>
</feature>
<dbReference type="InterPro" id="IPR041121">
    <property type="entry name" value="SDH_C"/>
</dbReference>
<dbReference type="Proteomes" id="UP001217500">
    <property type="component" value="Chromosome"/>
</dbReference>
<feature type="binding site" evidence="8">
    <location>
        <position position="118"/>
    </location>
    <ligand>
        <name>shikimate</name>
        <dbReference type="ChEBI" id="CHEBI:36208"/>
    </ligand>
</feature>
<evidence type="ECO:0000256" key="8">
    <source>
        <dbReference type="HAMAP-Rule" id="MF_00222"/>
    </source>
</evidence>
<feature type="domain" description="SDH C-terminal" evidence="11">
    <location>
        <begin position="256"/>
        <end position="278"/>
    </location>
</feature>
<evidence type="ECO:0000259" key="9">
    <source>
        <dbReference type="Pfam" id="PF01488"/>
    </source>
</evidence>
<evidence type="ECO:0000256" key="1">
    <source>
        <dbReference type="ARBA" id="ARBA00004871"/>
    </source>
</evidence>
<dbReference type="PANTHER" id="PTHR21089">
    <property type="entry name" value="SHIKIMATE DEHYDROGENASE"/>
    <property type="match status" value="1"/>
</dbReference>
<name>A0AAE9XQN8_9PROT</name>
<feature type="binding site" evidence="8">
    <location>
        <position position="102"/>
    </location>
    <ligand>
        <name>shikimate</name>
        <dbReference type="ChEBI" id="CHEBI:36208"/>
    </ligand>
</feature>
<dbReference type="SUPFAM" id="SSF51735">
    <property type="entry name" value="NAD(P)-binding Rossmann-fold domains"/>
    <property type="match status" value="1"/>
</dbReference>
<comment type="catalytic activity">
    <reaction evidence="7 8">
        <text>shikimate + NADP(+) = 3-dehydroshikimate + NADPH + H(+)</text>
        <dbReference type="Rhea" id="RHEA:17737"/>
        <dbReference type="ChEBI" id="CHEBI:15378"/>
        <dbReference type="ChEBI" id="CHEBI:16630"/>
        <dbReference type="ChEBI" id="CHEBI:36208"/>
        <dbReference type="ChEBI" id="CHEBI:57783"/>
        <dbReference type="ChEBI" id="CHEBI:58349"/>
        <dbReference type="EC" id="1.1.1.25"/>
    </reaction>
</comment>
<dbReference type="GO" id="GO:0009423">
    <property type="term" value="P:chorismate biosynthetic process"/>
    <property type="evidence" value="ECO:0007669"/>
    <property type="project" value="UniProtKB-UniRule"/>
</dbReference>
<dbReference type="KEGG" id="gso:PH603_02340"/>
<evidence type="ECO:0000256" key="4">
    <source>
        <dbReference type="ARBA" id="ARBA00022857"/>
    </source>
</evidence>
<dbReference type="RefSeq" id="WP_289504315.1">
    <property type="nucleotide sequence ID" value="NZ_CP116805.1"/>
</dbReference>
<keyword evidence="13" id="KW-1185">Reference proteome</keyword>
<feature type="active site" description="Proton acceptor" evidence="8">
    <location>
        <position position="81"/>
    </location>
</feature>
<dbReference type="PANTHER" id="PTHR21089:SF1">
    <property type="entry name" value="BIFUNCTIONAL 3-DEHYDROQUINATE DEHYDRATASE_SHIKIMATE DEHYDROGENASE, CHLOROPLASTIC"/>
    <property type="match status" value="1"/>
</dbReference>
<dbReference type="GO" id="GO:0009073">
    <property type="term" value="P:aromatic amino acid family biosynthetic process"/>
    <property type="evidence" value="ECO:0007669"/>
    <property type="project" value="UniProtKB-KW"/>
</dbReference>
<dbReference type="EMBL" id="CP116805">
    <property type="protein sequence ID" value="WCL54596.1"/>
    <property type="molecule type" value="Genomic_DNA"/>
</dbReference>
<evidence type="ECO:0000313" key="13">
    <source>
        <dbReference type="Proteomes" id="UP001217500"/>
    </source>
</evidence>
<feature type="binding site" evidence="8">
    <location>
        <position position="263"/>
    </location>
    <ligand>
        <name>shikimate</name>
        <dbReference type="ChEBI" id="CHEBI:36208"/>
    </ligand>
</feature>
<dbReference type="InterPro" id="IPR006151">
    <property type="entry name" value="Shikm_DH/Glu-tRNA_Rdtase"/>
</dbReference>
<dbReference type="Gene3D" id="3.40.50.720">
    <property type="entry name" value="NAD(P)-binding Rossmann-like Domain"/>
    <property type="match status" value="1"/>
</dbReference>
<sequence>MSDHVSFADLTSGAVTGTIAAVIGHPVGHSLSPNLHNPWLAGAGIEGRYRAVDVPPEVLAGAVPAFRDLGLKGFNVTVPHKTAIIPHLDALAPVARQMGAVNVVAFDEAGKATGYNTDGTGFMAHLKASVPDWPVDRPALVIGAGGAARAAIVGLLGEPLPFVMITNRSRDKAEAIASEIGRGRVTVVDWADRHAAVGGAGLVANTTSLGMKGQPPLELDLAAAAADSVVYDIVYQPLMTDLLTRAEARGLRTVTGLGMLVEQARAAFRIWFGQLPEVPEGQIAELEARFR</sequence>
<dbReference type="AlphaFoldDB" id="A0AAE9XQN8"/>
<dbReference type="InterPro" id="IPR013708">
    <property type="entry name" value="Shikimate_DH-bd_N"/>
</dbReference>
<feature type="domain" description="Shikimate dehydrogenase substrate binding N-terminal" evidence="10">
    <location>
        <begin position="22"/>
        <end position="104"/>
    </location>
</feature>
<dbReference type="HAMAP" id="MF_00222">
    <property type="entry name" value="Shikimate_DH_AroE"/>
    <property type="match status" value="1"/>
</dbReference>
<comment type="subunit">
    <text evidence="8">Homodimer.</text>
</comment>
<dbReference type="InterPro" id="IPR036291">
    <property type="entry name" value="NAD(P)-bd_dom_sf"/>
</dbReference>
<dbReference type="InterPro" id="IPR046346">
    <property type="entry name" value="Aminoacid_DH-like_N_sf"/>
</dbReference>
<dbReference type="CDD" id="cd01065">
    <property type="entry name" value="NAD_bind_Shikimate_DH"/>
    <property type="match status" value="1"/>
</dbReference>
<evidence type="ECO:0000256" key="3">
    <source>
        <dbReference type="ARBA" id="ARBA00022605"/>
    </source>
</evidence>
<dbReference type="GO" id="GO:0004764">
    <property type="term" value="F:shikimate 3-dehydrogenase (NADP+) activity"/>
    <property type="evidence" value="ECO:0007669"/>
    <property type="project" value="UniProtKB-UniRule"/>
</dbReference>
<dbReference type="InterPro" id="IPR011342">
    <property type="entry name" value="Shikimate_DH"/>
</dbReference>
<dbReference type="Pfam" id="PF18317">
    <property type="entry name" value="SDH_C"/>
    <property type="match status" value="1"/>
</dbReference>
<keyword evidence="3 8" id="KW-0028">Amino-acid biosynthesis</keyword>
<dbReference type="Pfam" id="PF08501">
    <property type="entry name" value="Shikimate_dh_N"/>
    <property type="match status" value="1"/>
</dbReference>
<keyword evidence="5 8" id="KW-0560">Oxidoreductase</keyword>
<accession>A0AAE9XQN8</accession>
<dbReference type="GO" id="GO:0005829">
    <property type="term" value="C:cytosol"/>
    <property type="evidence" value="ECO:0007669"/>
    <property type="project" value="TreeGrafter"/>
</dbReference>
<evidence type="ECO:0000256" key="7">
    <source>
        <dbReference type="ARBA" id="ARBA00049442"/>
    </source>
</evidence>